<gene>
    <name evidence="2" type="ORF">HGM15179_020907</name>
</gene>
<dbReference type="OrthoDB" id="9352756at2759"/>
<dbReference type="EMBL" id="SWJQ01002763">
    <property type="protein sequence ID" value="TRZ06200.1"/>
    <property type="molecule type" value="Genomic_DNA"/>
</dbReference>
<dbReference type="Proteomes" id="UP000796761">
    <property type="component" value="Unassembled WGS sequence"/>
</dbReference>
<proteinExistence type="predicted"/>
<comment type="caution">
    <text evidence="2">The sequence shown here is derived from an EMBL/GenBank/DDBJ whole genome shotgun (WGS) entry which is preliminary data.</text>
</comment>
<feature type="compositionally biased region" description="Basic and acidic residues" evidence="1">
    <location>
        <begin position="65"/>
        <end position="81"/>
    </location>
</feature>
<evidence type="ECO:0000256" key="1">
    <source>
        <dbReference type="SAM" id="MobiDB-lite"/>
    </source>
</evidence>
<dbReference type="Gene3D" id="1.10.375.10">
    <property type="entry name" value="Human Immunodeficiency Virus Type 1 Capsid Protein"/>
    <property type="match status" value="1"/>
</dbReference>
<evidence type="ECO:0000313" key="2">
    <source>
        <dbReference type="EMBL" id="TRZ06200.1"/>
    </source>
</evidence>
<reference evidence="2" key="1">
    <citation type="submission" date="2019-04" db="EMBL/GenBank/DDBJ databases">
        <title>Genome assembly of Zosterops borbonicus 15179.</title>
        <authorList>
            <person name="Leroy T."/>
            <person name="Anselmetti Y."/>
            <person name="Tilak M.-K."/>
            <person name="Nabholz B."/>
        </authorList>
    </citation>
    <scope>NUCLEOTIDE SEQUENCE</scope>
    <source>
        <strain evidence="2">HGM_15179</strain>
        <tissue evidence="2">Muscle</tissue>
    </source>
</reference>
<feature type="compositionally biased region" description="Gly residues" evidence="1">
    <location>
        <begin position="1"/>
        <end position="15"/>
    </location>
</feature>
<dbReference type="GO" id="GO:0016032">
    <property type="term" value="P:viral process"/>
    <property type="evidence" value="ECO:0007669"/>
    <property type="project" value="InterPro"/>
</dbReference>
<organism evidence="2 3">
    <name type="scientific">Zosterops borbonicus</name>
    <dbReference type="NCBI Taxonomy" id="364589"/>
    <lineage>
        <taxon>Eukaryota</taxon>
        <taxon>Metazoa</taxon>
        <taxon>Chordata</taxon>
        <taxon>Craniata</taxon>
        <taxon>Vertebrata</taxon>
        <taxon>Euteleostomi</taxon>
        <taxon>Archelosauria</taxon>
        <taxon>Archosauria</taxon>
        <taxon>Dinosauria</taxon>
        <taxon>Saurischia</taxon>
        <taxon>Theropoda</taxon>
        <taxon>Coelurosauria</taxon>
        <taxon>Aves</taxon>
        <taxon>Neognathae</taxon>
        <taxon>Neoaves</taxon>
        <taxon>Telluraves</taxon>
        <taxon>Australaves</taxon>
        <taxon>Passeriformes</taxon>
        <taxon>Sylvioidea</taxon>
        <taxon>Zosteropidae</taxon>
        <taxon>Zosterops</taxon>
    </lineage>
</organism>
<evidence type="ECO:0000313" key="3">
    <source>
        <dbReference type="Proteomes" id="UP000796761"/>
    </source>
</evidence>
<feature type="compositionally biased region" description="Low complexity" evidence="1">
    <location>
        <begin position="86"/>
        <end position="104"/>
    </location>
</feature>
<dbReference type="Pfam" id="PF00607">
    <property type="entry name" value="Gag_p24"/>
    <property type="match status" value="1"/>
</dbReference>
<feature type="region of interest" description="Disordered" evidence="1">
    <location>
        <begin position="174"/>
        <end position="202"/>
    </location>
</feature>
<protein>
    <submittedName>
        <fullName evidence="2">Uncharacterized protein</fullName>
    </submittedName>
</protein>
<dbReference type="AlphaFoldDB" id="A0A8K1D6R7"/>
<feature type="region of interest" description="Disordered" evidence="1">
    <location>
        <begin position="1"/>
        <end position="162"/>
    </location>
</feature>
<dbReference type="InterPro" id="IPR008919">
    <property type="entry name" value="Retrov_capsid_N"/>
</dbReference>
<name>A0A8K1D6R7_9PASS</name>
<accession>A0A8K1D6R7</accession>
<dbReference type="SUPFAM" id="SSF47943">
    <property type="entry name" value="Retrovirus capsid protein, N-terminal core domain"/>
    <property type="match status" value="1"/>
</dbReference>
<sequence>MEIDGDSGGSEGGDGQSQVTQHKGRTQGRDQSDMAARAELTLRQHTWAQSDPEQRERVTRRRAAAHSDTKHSPSPVEEKRAPQRLTTTAHMATTATAAARTETPTRSHSPRPTGCPLPSDSDTDSEASDSQVTAFAARGRQRSQRKSQCVTAPPHKQHSSKLHQVISKLAQLSHHYDRQEQQTAASLQPRAQRDHSPFLSSPAMPPVCSVSMPAFATNPIDERQAAVAKAAVMDGDWDAANALSCPVLIANGTARWEPYDWKVLQKAKETVTTYRLKSEAARNIIQYVYTADFNCPTDCTSIASLLLTPWQLLIFE</sequence>
<keyword evidence="3" id="KW-1185">Reference proteome</keyword>